<keyword evidence="2" id="KW-0040">ANK repeat</keyword>
<name>A0A6A5EPI6_PERFL</name>
<evidence type="ECO:0000313" key="5">
    <source>
        <dbReference type="Proteomes" id="UP000465112"/>
    </source>
</evidence>
<evidence type="ECO:0000313" key="4">
    <source>
        <dbReference type="EMBL" id="KAF1380309.1"/>
    </source>
</evidence>
<reference evidence="4 5" key="1">
    <citation type="submission" date="2019-06" db="EMBL/GenBank/DDBJ databases">
        <title>A chromosome-scale genome assembly of the European perch, Perca fluviatilis.</title>
        <authorList>
            <person name="Roques C."/>
            <person name="Zahm M."/>
            <person name="Cabau C."/>
            <person name="Klopp C."/>
            <person name="Bouchez O."/>
            <person name="Donnadieu C."/>
            <person name="Kuhl H."/>
            <person name="Gislard M."/>
            <person name="Guendouz S."/>
            <person name="Journot L."/>
            <person name="Haffray P."/>
            <person name="Bestin A."/>
            <person name="Morvezen R."/>
            <person name="Feron R."/>
            <person name="Wen M."/>
            <person name="Jouanno E."/>
            <person name="Herpin A."/>
            <person name="Schartl M."/>
            <person name="Postlethwait J."/>
            <person name="Schaerlinger B."/>
            <person name="Chardard D."/>
            <person name="Lecocq T."/>
            <person name="Poncet C."/>
            <person name="Jaffrelo L."/>
            <person name="Lampietro C."/>
            <person name="Guiguen Y."/>
        </authorList>
    </citation>
    <scope>NUCLEOTIDE SEQUENCE [LARGE SCALE GENOMIC DNA]</scope>
    <source>
        <tissue evidence="4">Blood</tissue>
    </source>
</reference>
<feature type="compositionally biased region" description="Low complexity" evidence="3">
    <location>
        <begin position="1339"/>
        <end position="1348"/>
    </location>
</feature>
<feature type="region of interest" description="Disordered" evidence="3">
    <location>
        <begin position="728"/>
        <end position="758"/>
    </location>
</feature>
<proteinExistence type="predicted"/>
<feature type="compositionally biased region" description="Basic and acidic residues" evidence="3">
    <location>
        <begin position="1"/>
        <end position="20"/>
    </location>
</feature>
<dbReference type="EMBL" id="VHII01000014">
    <property type="protein sequence ID" value="KAF1380309.1"/>
    <property type="molecule type" value="Genomic_DNA"/>
</dbReference>
<evidence type="ECO:0000256" key="1">
    <source>
        <dbReference type="ARBA" id="ARBA00022737"/>
    </source>
</evidence>
<evidence type="ECO:0000256" key="3">
    <source>
        <dbReference type="SAM" id="MobiDB-lite"/>
    </source>
</evidence>
<feature type="region of interest" description="Disordered" evidence="3">
    <location>
        <begin position="1265"/>
        <end position="1284"/>
    </location>
</feature>
<feature type="region of interest" description="Disordered" evidence="3">
    <location>
        <begin position="1"/>
        <end position="32"/>
    </location>
</feature>
<sequence length="2155" mass="239704">MFDFEDRAESHQSEVSDSDLRCLSPDSPLPQYTVSAPTILGLRYRSTSPGSVYSDEDLETDLCIPWLFEDRAESPGSAASKDEFRSLSPDSPIPDFTQELQESSISHMDLRSYSPESVLSNFNEEIESSFPMVMEDRSSPESLASLSKYRRLSPDSPVPDFRQAFLETYPEFNVCRSWSPESEGSAIEYDPLISQMFDFEDRAESCQSGVSDSDLRCLSPDSPLPQYTVSAPTILGLRYRSTSPGSVYSDEDLETDLCIPWLFEDRAESPGSAASKDEFRSLSPDLPIPDFTQELQESPISHMDIRSASPESVLSDFNEEIESSFPVVMEDRSSPESLASLSKYRRLSPDSPVPDFRQAFLETYTEFNTCRSWSPESEGSAIEYDPLISQMFDFEDRAESHQSEVSDSDLRCLSPDSPLPQYTVSAPTILGLRYRSTSPGSVYSDEDLETDLCIPWLFEDRAESPGSAASKDEFRSLSPDSPIPDFTQELQESSISHMDLRSYSPESVLSNFNEEIESSFPMVMEDRSSPESLASLSKYRRLSPDSPVPDFRQAFLETYPEFNVCRSWSPESEGSAIEYDPLISQMFDFEDRAESCQSGVSDSDLRCLSPDSPLPQYTMSAPTMVRVRYRSTSPGSVYSDEDIETDLCMPWLFEDRVESPGSAASKDEFRPLSPDSPIPDFTQALQESSISHMDLRSTSPDFVFSDSEMGLPFLTFLGSRPSSSLGSLVYDNRPSSPGSGASGDEYQALSPDSPIPDYRPVMPERVIVNVGYRSPSPESTESGIKYALSELLMSMNYGVENRPDSSESVGSEVQERPLSDESIPEYKPLSPEALMLLGNIQSVSPESTQSLNEYKRLSPDSPLPWFTQNVVQTTAATQYGCSSPESILSDMEYGLTSYDIEVPDVRPLSPQSERSDDECKLLPSESPIPDFTKTFVENVMTVRDISPTEFKGSDDLSQTFYLFCTKERSASSFESDKEKLLLPPKSIPKLKVPAANESTINSTVLSTKIAPTSHKESASMAAEYNLIYDAQLWKLISQVYDPQYAGETFSSKTGFMQIISSTIEYKRSDPEDEQDNKVEDRNEHDAIATVPPSELTHSFISTDTTTADFLSTSSAQVISDKNVSESLPPMIEQVLFSGAPPYRQAKYTFEIPAPEAQTGSDDGWVVVSVSDTEDGDLRYSPESLIDYRPTSPNSAMVIEATPLSPESVTSVNEFRPLSPDSPLPEFTMAMPEYVTFLRSASSSPGTLASDIEYVPFGNLETQFDSADSAEDQNQRERPLLSQSMPGYRAMLLESAMQIDDKRASSPESMPEFDENRSLSPDSPIPQFPVSLECTSTQRSSSPESLGSDSECELIVTSERDAETDRPTSHESISSVNEFRQLLPDSPVPDFMRILSSYFMDAAYNRSPSPPVSLSSDSEFVALPIDCWIDDSPRPLSPETVESEEELGFCWDGTELLSHVTSPLLPGQPSSLPNKGPLAVSSLLIQTSEPKSKKGHVSPDWQKVTGPPSEVLSYEWMQCGTEAESISTLPTTVCEEDFQKDSPVKPVQDLKRNLGISARQLKNKTASQRAPPQTPEETQFQTDDEVQSKWLSATTVTQDASQIGVVFTDDKSIPLQLPEQNVYTTHRTVIPVLPASDKTSCFKSDSSYGHSEWGFSPKKAQSSEPFTPMSTKILVPRDYEAVVSGHQTLRVSEWNVASTSDLSPVFSDSISTKVLTQANTKGESENAEDFEFSPDFNRVLSDFEKTVSEFESEEPKELRKGSESPEHSDSDVEFFDCRQAFSDHSEPDEVKLEHEVTYRISEPPSPMPGSGTDVSFLKGSAQHTAHPFLRVEDYKRFSSGSESLSEFAYDSEGSRECRTDGNLPVWEELPSRDQAGYYDDDDFLGREIAEELGVLSSDSSEEEVLTTRVVRRRVIIQADDLPDIPPQTVTEEKYTDEHGNMVVKKITRKVIRKYVSADGMETQEVTIEGSHQETVQIEEGDSVSRVVKRTVLHSEGDQRELSFSEPRAMGTAAASAFEVEPVQGRKVSKVVKTTVVRGERMEKQTGEPSLAADLPSARQDFEKALSYAGGFGKGLLPHVVEKEIVQDDGSVIKRSQMRESRTQKRTVVRDGEGKHVHLERVDSQADALRPDALQQHLHRLLQRYCEDDQEDQESFD</sequence>
<accession>A0A6A5EPI6</accession>
<comment type="caution">
    <text evidence="4">The sequence shown here is derived from an EMBL/GenBank/DDBJ whole genome shotgun (WGS) entry which is preliminary data.</text>
</comment>
<evidence type="ECO:0008006" key="6">
    <source>
        <dbReference type="Google" id="ProtNLM"/>
    </source>
</evidence>
<keyword evidence="1" id="KW-0677">Repeat</keyword>
<keyword evidence="5" id="KW-1185">Reference proteome</keyword>
<organism evidence="4 5">
    <name type="scientific">Perca fluviatilis</name>
    <name type="common">European perch</name>
    <dbReference type="NCBI Taxonomy" id="8168"/>
    <lineage>
        <taxon>Eukaryota</taxon>
        <taxon>Metazoa</taxon>
        <taxon>Chordata</taxon>
        <taxon>Craniata</taxon>
        <taxon>Vertebrata</taxon>
        <taxon>Euteleostomi</taxon>
        <taxon>Actinopterygii</taxon>
        <taxon>Neopterygii</taxon>
        <taxon>Teleostei</taxon>
        <taxon>Neoteleostei</taxon>
        <taxon>Acanthomorphata</taxon>
        <taxon>Eupercaria</taxon>
        <taxon>Perciformes</taxon>
        <taxon>Percoidei</taxon>
        <taxon>Percidae</taxon>
        <taxon>Percinae</taxon>
        <taxon>Perca</taxon>
    </lineage>
</organism>
<feature type="region of interest" description="Disordered" evidence="3">
    <location>
        <begin position="1557"/>
        <end position="1582"/>
    </location>
</feature>
<feature type="region of interest" description="Disordered" evidence="3">
    <location>
        <begin position="1299"/>
        <end position="1351"/>
    </location>
</feature>
<evidence type="ECO:0000256" key="2">
    <source>
        <dbReference type="ARBA" id="ARBA00023043"/>
    </source>
</evidence>
<feature type="compositionally biased region" description="Polar residues" evidence="3">
    <location>
        <begin position="1562"/>
        <end position="1580"/>
    </location>
</feature>
<dbReference type="Proteomes" id="UP000465112">
    <property type="component" value="Chromosome 14"/>
</dbReference>
<dbReference type="PANTHER" id="PTHR24123:SF49">
    <property type="entry name" value="ANKYRIN-2-LIKE ISOFORM X1"/>
    <property type="match status" value="1"/>
</dbReference>
<protein>
    <recommendedName>
        <fullName evidence="6">Ankyrin-2</fullName>
    </recommendedName>
</protein>
<dbReference type="PANTHER" id="PTHR24123">
    <property type="entry name" value="ANKYRIN REPEAT-CONTAINING"/>
    <property type="match status" value="1"/>
</dbReference>
<feature type="region of interest" description="Disordered" evidence="3">
    <location>
        <begin position="799"/>
        <end position="825"/>
    </location>
</feature>
<feature type="region of interest" description="Disordered" evidence="3">
    <location>
        <begin position="1748"/>
        <end position="1770"/>
    </location>
</feature>
<dbReference type="InterPro" id="IPR051165">
    <property type="entry name" value="Multifunctional_ANK_Repeat"/>
</dbReference>
<feature type="compositionally biased region" description="Basic and acidic residues" evidence="3">
    <location>
        <begin position="1748"/>
        <end position="1769"/>
    </location>
</feature>
<gene>
    <name evidence="4" type="ORF">PFLUV_G00162270</name>
</gene>